<dbReference type="EMBL" id="CP003490">
    <property type="protein sequence ID" value="AFR70341.1"/>
    <property type="molecule type" value="Genomic_DNA"/>
</dbReference>
<dbReference type="InterPro" id="IPR017853">
    <property type="entry name" value="GH"/>
</dbReference>
<dbReference type="InterPro" id="IPR000933">
    <property type="entry name" value="Glyco_hydro_29"/>
</dbReference>
<dbReference type="AlphaFoldDB" id="J9UET9"/>
<dbReference type="Gene3D" id="2.60.120.260">
    <property type="entry name" value="Galactose-binding domain-like"/>
    <property type="match status" value="1"/>
</dbReference>
<reference evidence="7 8" key="1">
    <citation type="journal article" date="2012" name="BMC Genomics">
        <title>Comparative genomics of Brachyspira pilosicoli strains: genome rearrangements, reductions and correlation of genetic compliment with phenotypic diversity.</title>
        <authorList>
            <person name="Mappley L.J."/>
            <person name="Black M.L."/>
            <person name="Abuoun M."/>
            <person name="Darby A.C."/>
            <person name="Woodward M.J."/>
            <person name="Parkhill J."/>
            <person name="Turner A.K."/>
            <person name="Bellgard M.I."/>
            <person name="La T."/>
            <person name="Phillips N.D."/>
            <person name="La Ragione R.M."/>
            <person name="Hampson D.J."/>
        </authorList>
    </citation>
    <scope>NUCLEOTIDE SEQUENCE [LARGE SCALE GENOMIC DNA]</scope>
    <source>
        <strain evidence="7">B2904</strain>
    </source>
</reference>
<proteinExistence type="inferred from homology"/>
<dbReference type="RefSeq" id="WP_014935729.1">
    <property type="nucleotide sequence ID" value="NC_018607.1"/>
</dbReference>
<evidence type="ECO:0000256" key="5">
    <source>
        <dbReference type="ARBA" id="ARBA00023295"/>
    </source>
</evidence>
<dbReference type="EC" id="3.2.1.51" evidence="2"/>
<dbReference type="SMR" id="J9UET9"/>
<dbReference type="GO" id="GO:0016139">
    <property type="term" value="P:glycoside catabolic process"/>
    <property type="evidence" value="ECO:0007669"/>
    <property type="project" value="TreeGrafter"/>
</dbReference>
<evidence type="ECO:0000313" key="8">
    <source>
        <dbReference type="Proteomes" id="UP000007346"/>
    </source>
</evidence>
<comment type="similarity">
    <text evidence="1">Belongs to the glycosyl hydrolase 29 family.</text>
</comment>
<dbReference type="PATRIC" id="fig|1133568.3.peg.998"/>
<dbReference type="Proteomes" id="UP000007346">
    <property type="component" value="Chromosome"/>
</dbReference>
<gene>
    <name evidence="7" type="ORF">B2904_orf1000</name>
</gene>
<name>J9UET9_BRAPL</name>
<evidence type="ECO:0000256" key="1">
    <source>
        <dbReference type="ARBA" id="ARBA00007951"/>
    </source>
</evidence>
<dbReference type="InterPro" id="IPR057739">
    <property type="entry name" value="Glyco_hydro_29_N"/>
</dbReference>
<dbReference type="GO" id="GO:0006004">
    <property type="term" value="P:fucose metabolic process"/>
    <property type="evidence" value="ECO:0007669"/>
    <property type="project" value="TreeGrafter"/>
</dbReference>
<dbReference type="GO" id="GO:0004560">
    <property type="term" value="F:alpha-L-fucosidase activity"/>
    <property type="evidence" value="ECO:0007669"/>
    <property type="project" value="InterPro"/>
</dbReference>
<dbReference type="SUPFAM" id="SSF51445">
    <property type="entry name" value="(Trans)glycosidases"/>
    <property type="match status" value="1"/>
</dbReference>
<evidence type="ECO:0000313" key="7">
    <source>
        <dbReference type="EMBL" id="AFR70341.1"/>
    </source>
</evidence>
<organism evidence="7 8">
    <name type="scientific">Brachyspira pilosicoli B2904</name>
    <dbReference type="NCBI Taxonomy" id="1133568"/>
    <lineage>
        <taxon>Bacteria</taxon>
        <taxon>Pseudomonadati</taxon>
        <taxon>Spirochaetota</taxon>
        <taxon>Spirochaetia</taxon>
        <taxon>Brachyspirales</taxon>
        <taxon>Brachyspiraceae</taxon>
        <taxon>Brachyspira</taxon>
    </lineage>
</organism>
<sequence length="498" mass="56368">MKLKNYLFFLLILSFLSLSCGTKKVLSPFSRGDNTLGNYYIKKVDFPASATIEEKVEMASRVIPTTNQYKWQSLELTAFIHFSVNTFTGKEWGTGKESPSIFNPTSLDVDQWVRVLKDAGFKLIILTAKHHDGFCLWQTKTTSHSVASSPYKGGKGDIVKEFSDACKKYNIKMGLYLSPWDMNASSYGSGDAYNDFYVKQLTELATGYGELTELWLDGAKDPKAPNQTYDFERYLEVLKKYQPNAVSAIKGEDIRWIGNEQGYGRETEWGVQGYKPNSYKDSESYNSSLGLVLTGKDLGSRDILKKVNSVYWYPSEVDVSIRPGWFYHDYESPKSLDKLIDIYYKSVGYNSVLLLNVPPDKRGQFDSKDIAVLGQFGNYIKTTFANGLLKNVTNTWVNAKIGDSKEYALKTPSAINVLLIQEDIMKGQRVEKFSVEVYSSGQYKKITANNKEPNLTTIGYKRLLKFDTVQNAEKIKITIDEARTNANISQVNVYYSSK</sequence>
<keyword evidence="4" id="KW-0378">Hydrolase</keyword>
<dbReference type="Gene3D" id="3.20.20.80">
    <property type="entry name" value="Glycosidases"/>
    <property type="match status" value="1"/>
</dbReference>
<protein>
    <recommendedName>
        <fullName evidence="2">alpha-L-fucosidase</fullName>
        <ecNumber evidence="2">3.2.1.51</ecNumber>
    </recommendedName>
</protein>
<keyword evidence="5" id="KW-0326">Glycosidase</keyword>
<evidence type="ECO:0000256" key="4">
    <source>
        <dbReference type="ARBA" id="ARBA00022801"/>
    </source>
</evidence>
<dbReference type="HOGENOM" id="CLU_002934_7_1_12"/>
<accession>J9UET9</accession>
<dbReference type="PANTHER" id="PTHR10030">
    <property type="entry name" value="ALPHA-L-FUCOSIDASE"/>
    <property type="match status" value="1"/>
</dbReference>
<dbReference type="FunFam" id="3.20.20.80:FF:000052">
    <property type="entry name" value="Putative alpha-L-fucosidase 1"/>
    <property type="match status" value="1"/>
</dbReference>
<evidence type="ECO:0000256" key="2">
    <source>
        <dbReference type="ARBA" id="ARBA00012662"/>
    </source>
</evidence>
<dbReference type="Pfam" id="PF01120">
    <property type="entry name" value="Alpha_L_fucos"/>
    <property type="match status" value="1"/>
</dbReference>
<keyword evidence="3" id="KW-0732">Signal</keyword>
<dbReference type="KEGG" id="bpj:B2904_orf1000"/>
<evidence type="ECO:0000259" key="6">
    <source>
        <dbReference type="Pfam" id="PF01120"/>
    </source>
</evidence>
<evidence type="ECO:0000256" key="3">
    <source>
        <dbReference type="ARBA" id="ARBA00022729"/>
    </source>
</evidence>
<dbReference type="PANTHER" id="PTHR10030:SF37">
    <property type="entry name" value="ALPHA-L-FUCOSIDASE-RELATED"/>
    <property type="match status" value="1"/>
</dbReference>
<feature type="domain" description="Glycoside hydrolase family 29 N-terminal" evidence="6">
    <location>
        <begin position="78"/>
        <end position="382"/>
    </location>
</feature>
<dbReference type="SMART" id="SM00812">
    <property type="entry name" value="Alpha_L_fucos"/>
    <property type="match status" value="1"/>
</dbReference>
<dbReference type="PROSITE" id="PS51257">
    <property type="entry name" value="PROKAR_LIPOPROTEIN"/>
    <property type="match status" value="1"/>
</dbReference>
<dbReference type="GO" id="GO:0005764">
    <property type="term" value="C:lysosome"/>
    <property type="evidence" value="ECO:0007669"/>
    <property type="project" value="TreeGrafter"/>
</dbReference>